<comment type="caution">
    <text evidence="4">The sequence shown here is derived from an EMBL/GenBank/DDBJ whole genome shotgun (WGS) entry which is preliminary data.</text>
</comment>
<dbReference type="GO" id="GO:0008270">
    <property type="term" value="F:zinc ion binding"/>
    <property type="evidence" value="ECO:0007669"/>
    <property type="project" value="InterPro"/>
</dbReference>
<dbReference type="CDD" id="cd00067">
    <property type="entry name" value="GAL4"/>
    <property type="match status" value="1"/>
</dbReference>
<accession>A0A366S6E9</accession>
<dbReference type="Gene3D" id="4.10.240.10">
    <property type="entry name" value="Zn(2)-C6 fungal-type DNA-binding domain"/>
    <property type="match status" value="1"/>
</dbReference>
<protein>
    <recommendedName>
        <fullName evidence="3">Zn(2)-C6 fungal-type domain-containing protein</fullName>
    </recommendedName>
</protein>
<dbReference type="OrthoDB" id="4491390at2759"/>
<keyword evidence="5" id="KW-1185">Reference proteome</keyword>
<dbReference type="Pfam" id="PF00172">
    <property type="entry name" value="Zn_clus"/>
    <property type="match status" value="1"/>
</dbReference>
<gene>
    <name evidence="4" type="ORF">FIESC28_02325</name>
</gene>
<dbReference type="EMBL" id="QKXC01000048">
    <property type="protein sequence ID" value="RBR24907.1"/>
    <property type="molecule type" value="Genomic_DNA"/>
</dbReference>
<dbReference type="PROSITE" id="PS50048">
    <property type="entry name" value="ZN2_CY6_FUNGAL_2"/>
    <property type="match status" value="1"/>
</dbReference>
<proteinExistence type="predicted"/>
<dbReference type="GeneID" id="41991771"/>
<organism evidence="4 5">
    <name type="scientific">Fusarium coffeatum</name>
    <dbReference type="NCBI Taxonomy" id="231269"/>
    <lineage>
        <taxon>Eukaryota</taxon>
        <taxon>Fungi</taxon>
        <taxon>Dikarya</taxon>
        <taxon>Ascomycota</taxon>
        <taxon>Pezizomycotina</taxon>
        <taxon>Sordariomycetes</taxon>
        <taxon>Hypocreomycetidae</taxon>
        <taxon>Hypocreales</taxon>
        <taxon>Nectriaceae</taxon>
        <taxon>Fusarium</taxon>
        <taxon>Fusarium incarnatum-equiseti species complex</taxon>
    </lineage>
</organism>
<evidence type="ECO:0000313" key="5">
    <source>
        <dbReference type="Proteomes" id="UP000253153"/>
    </source>
</evidence>
<sequence length="471" mass="52330">MVFPGTLSRGCTRCRKRRVKCDGRRPGCERCEKYKAPCPGYDRPLAVRYYGKPGETLEREKPKDSSTSSGAEYKEGGPVGGMVVRFQTPELIAPVLRQPQPSLEEESLTFFLHEYCVYPSPGVLRGHFDFLEGMYRNSDPKKYYGAALHSVNRDLSVSNRASLKEETLTSLMLLGIIEDLECQGQDIKTVHMHGIAMLFERVGQKVLADVSSSLYALIFVHLQVPSLMSKKPMKCLDIPEAKRDTSNPVLHLAMVVAHCADFYRAARQITTSNAPPAAQKVMLVKVLQQALKIAQGLAAAEAETMPPQQTTEKRPEGQTIAAFDSQWTAATWSFFSSCMIVFFTMVHKCSVLLLGLGPLEPQEKQLAETTAGISDMALKKTILVFCKALPYVFGEVDAKGQPRKVPRRQTAVMYHMVWPLSVAIASTHSTPQQVAVCQTRLDMIRDIYGVKLAWYSVGLARDVLGFNDVDV</sequence>
<keyword evidence="1" id="KW-0539">Nucleus</keyword>
<evidence type="ECO:0000256" key="2">
    <source>
        <dbReference type="SAM" id="MobiDB-lite"/>
    </source>
</evidence>
<feature type="compositionally biased region" description="Basic and acidic residues" evidence="2">
    <location>
        <begin position="55"/>
        <end position="64"/>
    </location>
</feature>
<dbReference type="Proteomes" id="UP000253153">
    <property type="component" value="Unassembled WGS sequence"/>
</dbReference>
<dbReference type="InterPro" id="IPR001138">
    <property type="entry name" value="Zn2Cys6_DnaBD"/>
</dbReference>
<dbReference type="GO" id="GO:0000981">
    <property type="term" value="F:DNA-binding transcription factor activity, RNA polymerase II-specific"/>
    <property type="evidence" value="ECO:0007669"/>
    <property type="project" value="InterPro"/>
</dbReference>
<evidence type="ECO:0000259" key="3">
    <source>
        <dbReference type="PROSITE" id="PS50048"/>
    </source>
</evidence>
<evidence type="ECO:0000256" key="1">
    <source>
        <dbReference type="ARBA" id="ARBA00023242"/>
    </source>
</evidence>
<dbReference type="InterPro" id="IPR036864">
    <property type="entry name" value="Zn2-C6_fun-type_DNA-bd_sf"/>
</dbReference>
<dbReference type="SMART" id="SM00066">
    <property type="entry name" value="GAL4"/>
    <property type="match status" value="1"/>
</dbReference>
<evidence type="ECO:0000313" key="4">
    <source>
        <dbReference type="EMBL" id="RBR24907.1"/>
    </source>
</evidence>
<feature type="region of interest" description="Disordered" evidence="2">
    <location>
        <begin position="53"/>
        <end position="75"/>
    </location>
</feature>
<reference evidence="4 5" key="1">
    <citation type="submission" date="2018-06" db="EMBL/GenBank/DDBJ databases">
        <title>Fusarium incarnatum-equiseti species complex species 28.</title>
        <authorList>
            <person name="Gardiner D.M."/>
        </authorList>
    </citation>
    <scope>NUCLEOTIDE SEQUENCE [LARGE SCALE GENOMIC DNA]</scope>
    <source>
        <strain evidence="4 5">FIESC_28</strain>
    </source>
</reference>
<dbReference type="AlphaFoldDB" id="A0A366S6E9"/>
<name>A0A366S6E9_9HYPO</name>
<dbReference type="SUPFAM" id="SSF57701">
    <property type="entry name" value="Zn2/Cys6 DNA-binding domain"/>
    <property type="match status" value="1"/>
</dbReference>
<dbReference type="PANTHER" id="PTHR38791">
    <property type="entry name" value="ZN(II)2CYS6 TRANSCRIPTION FACTOR (EUROFUNG)-RELATED-RELATED"/>
    <property type="match status" value="1"/>
</dbReference>
<dbReference type="InterPro" id="IPR053175">
    <property type="entry name" value="DHMBA_Reg_Transcription_Factor"/>
</dbReference>
<dbReference type="PROSITE" id="PS00463">
    <property type="entry name" value="ZN2_CY6_FUNGAL_1"/>
    <property type="match status" value="1"/>
</dbReference>
<feature type="domain" description="Zn(2)-C6 fungal-type" evidence="3">
    <location>
        <begin position="10"/>
        <end position="38"/>
    </location>
</feature>
<dbReference type="RefSeq" id="XP_031019498.1">
    <property type="nucleotide sequence ID" value="XM_031156475.1"/>
</dbReference>